<dbReference type="EMBL" id="CM031830">
    <property type="protein sequence ID" value="KAG6708031.1"/>
    <property type="molecule type" value="Genomic_DNA"/>
</dbReference>
<keyword evidence="1" id="KW-1133">Transmembrane helix</keyword>
<protein>
    <submittedName>
        <fullName evidence="2">Uncharacterized protein</fullName>
    </submittedName>
</protein>
<accession>A0A922EQ28</accession>
<sequence>MTWANSFCRTRRPSLKRCDGQTSRSMGITSTTYNCGCFKPQPRKYWLRRGLVGYFLLLLPLQSLLLIDDQNHIAVYELKGAYFIFATKRFQNFLSLSIVCVLVVNNICGLICLCSFNI</sequence>
<evidence type="ECO:0000313" key="3">
    <source>
        <dbReference type="Proteomes" id="UP000811246"/>
    </source>
</evidence>
<evidence type="ECO:0000256" key="1">
    <source>
        <dbReference type="SAM" id="Phobius"/>
    </source>
</evidence>
<keyword evidence="1" id="KW-0812">Transmembrane</keyword>
<keyword evidence="1" id="KW-0472">Membrane</keyword>
<dbReference type="AlphaFoldDB" id="A0A922EQ28"/>
<proteinExistence type="predicted"/>
<feature type="transmembrane region" description="Helical" evidence="1">
    <location>
        <begin position="51"/>
        <end position="67"/>
    </location>
</feature>
<name>A0A922EQ28_CARIL</name>
<organism evidence="2 3">
    <name type="scientific">Carya illinoinensis</name>
    <name type="common">Pecan</name>
    <dbReference type="NCBI Taxonomy" id="32201"/>
    <lineage>
        <taxon>Eukaryota</taxon>
        <taxon>Viridiplantae</taxon>
        <taxon>Streptophyta</taxon>
        <taxon>Embryophyta</taxon>
        <taxon>Tracheophyta</taxon>
        <taxon>Spermatophyta</taxon>
        <taxon>Magnoliopsida</taxon>
        <taxon>eudicotyledons</taxon>
        <taxon>Gunneridae</taxon>
        <taxon>Pentapetalae</taxon>
        <taxon>rosids</taxon>
        <taxon>fabids</taxon>
        <taxon>Fagales</taxon>
        <taxon>Juglandaceae</taxon>
        <taxon>Carya</taxon>
    </lineage>
</organism>
<feature type="transmembrane region" description="Helical" evidence="1">
    <location>
        <begin position="93"/>
        <end position="116"/>
    </location>
</feature>
<evidence type="ECO:0000313" key="2">
    <source>
        <dbReference type="EMBL" id="KAG6708031.1"/>
    </source>
</evidence>
<dbReference type="Proteomes" id="UP000811246">
    <property type="component" value="Chromosome 6"/>
</dbReference>
<gene>
    <name evidence="2" type="ORF">I3842_06G059700</name>
</gene>
<reference evidence="2" key="1">
    <citation type="submission" date="2021-01" db="EMBL/GenBank/DDBJ databases">
        <authorList>
            <person name="Lovell J.T."/>
            <person name="Bentley N."/>
            <person name="Bhattarai G."/>
            <person name="Jenkins J.W."/>
            <person name="Sreedasyam A."/>
            <person name="Alarcon Y."/>
            <person name="Bock C."/>
            <person name="Boston L."/>
            <person name="Carlson J."/>
            <person name="Cervantes K."/>
            <person name="Clermont K."/>
            <person name="Krom N."/>
            <person name="Kubenka K."/>
            <person name="Mamidi S."/>
            <person name="Mattison C."/>
            <person name="Monteros M."/>
            <person name="Pisani C."/>
            <person name="Plott C."/>
            <person name="Rajasekar S."/>
            <person name="Rhein H.S."/>
            <person name="Rohla C."/>
            <person name="Song M."/>
            <person name="Hilaire R.S."/>
            <person name="Shu S."/>
            <person name="Wells L."/>
            <person name="Wang X."/>
            <person name="Webber J."/>
            <person name="Heerema R.J."/>
            <person name="Klein P."/>
            <person name="Conner P."/>
            <person name="Grauke L."/>
            <person name="Grimwood J."/>
            <person name="Schmutz J."/>
            <person name="Randall J.J."/>
        </authorList>
    </citation>
    <scope>NUCLEOTIDE SEQUENCE</scope>
    <source>
        <tissue evidence="2">Leaf</tissue>
    </source>
</reference>
<comment type="caution">
    <text evidence="2">The sequence shown here is derived from an EMBL/GenBank/DDBJ whole genome shotgun (WGS) entry which is preliminary data.</text>
</comment>